<dbReference type="InterPro" id="IPR050921">
    <property type="entry name" value="T4SS_GSP_E_ATPase"/>
</dbReference>
<dbReference type="AlphaFoldDB" id="C6XET7"/>
<dbReference type="InterPro" id="IPR027417">
    <property type="entry name" value="P-loop_NTPase"/>
</dbReference>
<dbReference type="EMBL" id="CP001675">
    <property type="protein sequence ID" value="ACT52144.1"/>
    <property type="molecule type" value="Genomic_DNA"/>
</dbReference>
<reference evidence="4" key="1">
    <citation type="submission" date="2009-07" db="EMBL/GenBank/DDBJ databases">
        <title>Complete sequence of plasmid 1 of Methylovorus sp. SIP3-4.</title>
        <authorList>
            <consortium name="US DOE Joint Genome Institute"/>
            <person name="Lucas S."/>
            <person name="Copeland A."/>
            <person name="Lapidus A."/>
            <person name="Glavina del Rio T."/>
            <person name="Tice H."/>
            <person name="Bruce D."/>
            <person name="Goodwin L."/>
            <person name="Pitluck S."/>
            <person name="Clum A."/>
            <person name="Larimer F."/>
            <person name="Land M."/>
            <person name="Hauser L."/>
            <person name="Kyrpides N."/>
            <person name="Mikhailova N."/>
            <person name="Kayluzhnaya M."/>
            <person name="Chistoserdova L."/>
        </authorList>
    </citation>
    <scope>NUCLEOTIDE SEQUENCE [LARGE SCALE GENOMIC DNA]</scope>
    <source>
        <strain evidence="4">SIP3-4</strain>
        <plasmid evidence="4">pMsip01</plasmid>
    </source>
</reference>
<evidence type="ECO:0000313" key="3">
    <source>
        <dbReference type="EMBL" id="ACT52144.1"/>
    </source>
</evidence>
<organism evidence="3 4">
    <name type="scientific">Methylovorus glucosotrophus (strain SIP3-4)</name>
    <dbReference type="NCBI Taxonomy" id="582744"/>
    <lineage>
        <taxon>Bacteria</taxon>
        <taxon>Pseudomonadati</taxon>
        <taxon>Pseudomonadota</taxon>
        <taxon>Betaproteobacteria</taxon>
        <taxon>Nitrosomonadales</taxon>
        <taxon>Methylophilaceae</taxon>
        <taxon>Methylovorus</taxon>
    </lineage>
</organism>
<protein>
    <submittedName>
        <fullName evidence="3">Type II secretion system protein E</fullName>
    </submittedName>
</protein>
<sequence length="358" mass="39190">MEEIVLGTRDIKADLLGLLNSELPFTDLLLQKNTPVMAKLPTGWTEVQDFLPLTDDDVITIVEGLDSDYINTLKKRAINRPLTLTNWRLRINAYLALENIMMSIRRVPINPPELKTLGLPASVRLLLEAPRGLLLVSGATGSGKTTTVAAIIEEINLSKQSHIVTIEDPVEFVYKRKKAVFSQREIGVDATSFYEGARDAMRQCPNVIVIGEIRDKETADTALLASESGHLVIGTLHANSAVGTVQKLLGFFPEQERSSRAQSLAINLVGIINQILLPKIDGTGYSLAAEVLANHKQQFSNVLDDPTKLASALDRNDDKVSVNMAESLAELVRKNAVSKLDAIKASFGSPALYEKLRV</sequence>
<evidence type="ECO:0000256" key="1">
    <source>
        <dbReference type="ARBA" id="ARBA00006611"/>
    </source>
</evidence>
<dbReference type="Proteomes" id="UP000002743">
    <property type="component" value="Plasmid pMsip01"/>
</dbReference>
<dbReference type="GO" id="GO:0016887">
    <property type="term" value="F:ATP hydrolysis activity"/>
    <property type="evidence" value="ECO:0007669"/>
    <property type="project" value="InterPro"/>
</dbReference>
<geneLocation type="plasmid" evidence="3 4">
    <name>pMsip01</name>
</geneLocation>
<dbReference type="PANTHER" id="PTHR30486">
    <property type="entry name" value="TWITCHING MOTILITY PROTEIN PILT"/>
    <property type="match status" value="1"/>
</dbReference>
<dbReference type="RefSeq" id="WP_012777742.1">
    <property type="nucleotide sequence ID" value="NC_012970.1"/>
</dbReference>
<keyword evidence="4" id="KW-1185">Reference proteome</keyword>
<dbReference type="PANTHER" id="PTHR30486:SF12">
    <property type="entry name" value="TYPE IV PILUS ATPASE PILU"/>
    <property type="match status" value="1"/>
</dbReference>
<comment type="similarity">
    <text evidence="1">Belongs to the GSP E family.</text>
</comment>
<evidence type="ECO:0000313" key="4">
    <source>
        <dbReference type="Proteomes" id="UP000002743"/>
    </source>
</evidence>
<dbReference type="OrthoDB" id="5790493at2"/>
<dbReference type="Gene3D" id="3.40.50.300">
    <property type="entry name" value="P-loop containing nucleotide triphosphate hydrolases"/>
    <property type="match status" value="1"/>
</dbReference>
<accession>C6XET7</accession>
<evidence type="ECO:0000259" key="2">
    <source>
        <dbReference type="Pfam" id="PF00437"/>
    </source>
</evidence>
<dbReference type="HOGENOM" id="CLU_013446_4_0_4"/>
<dbReference type="KEGG" id="mei:Msip34_2920"/>
<keyword evidence="3" id="KW-0614">Plasmid</keyword>
<proteinExistence type="inferred from homology"/>
<name>C6XET7_METGS</name>
<dbReference type="InterPro" id="IPR001482">
    <property type="entry name" value="T2SS/T4SS_dom"/>
</dbReference>
<gene>
    <name evidence="3" type="ordered locus">Msip34_2920</name>
</gene>
<reference evidence="3 4" key="2">
    <citation type="journal article" date="2011" name="J. Bacteriol.">
        <title>Genomes of three methylotrophs from a single niche uncover genetic and metabolic divergence of Methylophilaceae.</title>
        <authorList>
            <person name="Lapidus A."/>
            <person name="Clum A."/>
            <person name="Labutti K."/>
            <person name="Kaluzhnaya M.G."/>
            <person name="Lim S."/>
            <person name="Beck D.A."/>
            <person name="Glavina Del Rio T."/>
            <person name="Nolan M."/>
            <person name="Mavromatis K."/>
            <person name="Huntemann M."/>
            <person name="Lucas S."/>
            <person name="Lidstrom M.E."/>
            <person name="Ivanova N."/>
            <person name="Chistoserdova L."/>
        </authorList>
    </citation>
    <scope>NUCLEOTIDE SEQUENCE [LARGE SCALE GENOMIC DNA]</scope>
    <source>
        <strain evidence="3 4">SIP3-4</strain>
        <plasmid evidence="3 4">pMsip01</plasmid>
    </source>
</reference>
<dbReference type="SUPFAM" id="SSF52540">
    <property type="entry name" value="P-loop containing nucleoside triphosphate hydrolases"/>
    <property type="match status" value="1"/>
</dbReference>
<dbReference type="Pfam" id="PF00437">
    <property type="entry name" value="T2SSE"/>
    <property type="match status" value="1"/>
</dbReference>
<feature type="domain" description="Bacterial type II secretion system protein E" evidence="2">
    <location>
        <begin position="123"/>
        <end position="283"/>
    </location>
</feature>